<proteinExistence type="predicted"/>
<comment type="caution">
    <text evidence="1">The sequence shown here is derived from an EMBL/GenBank/DDBJ whole genome shotgun (WGS) entry which is preliminary data.</text>
</comment>
<sequence length="148" mass="15813">MPRGTVRVTCIFQSPSVDTHLPALSQNGARRVRATCSWLPLTLKRGLLNGSKSTPSLCRTMFGRPSAWKALSQPSRMVKARSFLLVLNVMSIGDTGPVVAEDCSPLAAWISSSLSPIRVSASTCRKYWIAPAGGLSSVVSMLSAPQPL</sequence>
<protein>
    <submittedName>
        <fullName evidence="1">Uncharacterized protein</fullName>
    </submittedName>
</protein>
<organism evidence="1 2">
    <name type="scientific">Lysobacter silvisoli</name>
    <dbReference type="NCBI Taxonomy" id="2293254"/>
    <lineage>
        <taxon>Bacteria</taxon>
        <taxon>Pseudomonadati</taxon>
        <taxon>Pseudomonadota</taxon>
        <taxon>Gammaproteobacteria</taxon>
        <taxon>Lysobacterales</taxon>
        <taxon>Lysobacteraceae</taxon>
        <taxon>Lysobacter</taxon>
    </lineage>
</organism>
<dbReference type="AlphaFoldDB" id="A0A371K622"/>
<evidence type="ECO:0000313" key="1">
    <source>
        <dbReference type="EMBL" id="RDZ29302.1"/>
    </source>
</evidence>
<dbReference type="EMBL" id="QTSU01000001">
    <property type="protein sequence ID" value="RDZ29302.1"/>
    <property type="molecule type" value="Genomic_DNA"/>
</dbReference>
<gene>
    <name evidence="1" type="ORF">DX914_09525</name>
</gene>
<evidence type="ECO:0000313" key="2">
    <source>
        <dbReference type="Proteomes" id="UP000264492"/>
    </source>
</evidence>
<reference evidence="1 2" key="1">
    <citation type="submission" date="2018-08" db="EMBL/GenBank/DDBJ databases">
        <title>Lysobacter sp. zong2l5, whole genome shotgun sequence.</title>
        <authorList>
            <person name="Zhang X."/>
            <person name="Feng G."/>
            <person name="Zhu H."/>
        </authorList>
    </citation>
    <scope>NUCLEOTIDE SEQUENCE [LARGE SCALE GENOMIC DNA]</scope>
    <source>
        <strain evidence="2">zong2l5</strain>
    </source>
</reference>
<accession>A0A371K622</accession>
<name>A0A371K622_9GAMM</name>
<keyword evidence="2" id="KW-1185">Reference proteome</keyword>
<dbReference type="Proteomes" id="UP000264492">
    <property type="component" value="Unassembled WGS sequence"/>
</dbReference>